<keyword evidence="12" id="KW-1185">Reference proteome</keyword>
<dbReference type="GO" id="GO:0005654">
    <property type="term" value="C:nucleoplasm"/>
    <property type="evidence" value="ECO:0007669"/>
    <property type="project" value="EnsemblFungi"/>
</dbReference>
<keyword evidence="4" id="KW-0963">Cytoplasm</keyword>
<evidence type="ECO:0000256" key="8">
    <source>
        <dbReference type="ARBA" id="ARBA00023242"/>
    </source>
</evidence>
<comment type="subcellular location">
    <subcellularLocation>
        <location evidence="1">Cytoplasm</location>
    </subcellularLocation>
    <subcellularLocation>
        <location evidence="2">Nucleus</location>
        <location evidence="2">Nucleolus</location>
    </subcellularLocation>
</comment>
<evidence type="ECO:0000256" key="7">
    <source>
        <dbReference type="ARBA" id="ARBA00022884"/>
    </source>
</evidence>
<dbReference type="GO" id="GO:0071028">
    <property type="term" value="P:nuclear mRNA surveillance"/>
    <property type="evidence" value="ECO:0007669"/>
    <property type="project" value="TreeGrafter"/>
</dbReference>
<keyword evidence="8" id="KW-0539">Nucleus</keyword>
<dbReference type="GO" id="GO:0005730">
    <property type="term" value="C:nucleolus"/>
    <property type="evidence" value="ECO:0007669"/>
    <property type="project" value="UniProtKB-SubCell"/>
</dbReference>
<dbReference type="InterPro" id="IPR001247">
    <property type="entry name" value="ExoRNase_PH_dom1"/>
</dbReference>
<dbReference type="GO" id="GO:0006397">
    <property type="term" value="P:mRNA processing"/>
    <property type="evidence" value="ECO:0007669"/>
    <property type="project" value="EnsemblFungi"/>
</dbReference>
<keyword evidence="5" id="KW-0698">rRNA processing</keyword>
<dbReference type="KEGG" id="erc:Ecym_8138"/>
<evidence type="ECO:0000259" key="10">
    <source>
        <dbReference type="Pfam" id="PF01138"/>
    </source>
</evidence>
<evidence type="ECO:0000256" key="1">
    <source>
        <dbReference type="ARBA" id="ARBA00004496"/>
    </source>
</evidence>
<dbReference type="PANTHER" id="PTHR11097:SF9">
    <property type="entry name" value="EXOSOME COMPLEX COMPONENT RRP43"/>
    <property type="match status" value="1"/>
</dbReference>
<gene>
    <name evidence="11" type="ordered locus">Ecym_8138</name>
</gene>
<dbReference type="GO" id="GO:0016075">
    <property type="term" value="P:rRNA catabolic process"/>
    <property type="evidence" value="ECO:0007669"/>
    <property type="project" value="TreeGrafter"/>
</dbReference>
<name>G8JX55_ERECY</name>
<dbReference type="Gene3D" id="3.30.230.70">
    <property type="entry name" value="GHMP Kinase, N-terminal domain"/>
    <property type="match status" value="1"/>
</dbReference>
<dbReference type="InterPro" id="IPR050590">
    <property type="entry name" value="Exosome_comp_Rrp42_subfam"/>
</dbReference>
<dbReference type="eggNOG" id="KOG1613">
    <property type="taxonomic scope" value="Eukaryota"/>
</dbReference>
<evidence type="ECO:0000256" key="3">
    <source>
        <dbReference type="ARBA" id="ARBA00006678"/>
    </source>
</evidence>
<dbReference type="GO" id="GO:0035925">
    <property type="term" value="F:mRNA 3'-UTR AU-rich region binding"/>
    <property type="evidence" value="ECO:0007669"/>
    <property type="project" value="TreeGrafter"/>
</dbReference>
<dbReference type="CDD" id="cd11358">
    <property type="entry name" value="RNase_PH"/>
    <property type="match status" value="1"/>
</dbReference>
<dbReference type="STRING" id="931890.G8JX55"/>
<dbReference type="PANTHER" id="PTHR11097">
    <property type="entry name" value="EXOSOME COMPLEX EXONUCLEASE RIBOSOMAL RNA PROCESSING PROTEIN"/>
    <property type="match status" value="1"/>
</dbReference>
<dbReference type="GO" id="GO:0000177">
    <property type="term" value="C:cytoplasmic exosome (RNase complex)"/>
    <property type="evidence" value="ECO:0007669"/>
    <property type="project" value="EnsemblFungi"/>
</dbReference>
<comment type="similarity">
    <text evidence="3">Belongs to the RNase PH family.</text>
</comment>
<evidence type="ECO:0000313" key="11">
    <source>
        <dbReference type="EMBL" id="AET41429.1"/>
    </source>
</evidence>
<dbReference type="GeneID" id="11471494"/>
<dbReference type="GO" id="GO:0034476">
    <property type="term" value="P:U5 snRNA 3'-end processing"/>
    <property type="evidence" value="ECO:0007669"/>
    <property type="project" value="TreeGrafter"/>
</dbReference>
<evidence type="ECO:0000313" key="12">
    <source>
        <dbReference type="Proteomes" id="UP000006790"/>
    </source>
</evidence>
<dbReference type="Proteomes" id="UP000006790">
    <property type="component" value="Chromosome 8"/>
</dbReference>
<organism evidence="11 12">
    <name type="scientific">Eremothecium cymbalariae (strain CBS 270.75 / DBVPG 7215 / KCTC 17166 / NRRL Y-17582)</name>
    <name type="common">Yeast</name>
    <dbReference type="NCBI Taxonomy" id="931890"/>
    <lineage>
        <taxon>Eukaryota</taxon>
        <taxon>Fungi</taxon>
        <taxon>Dikarya</taxon>
        <taxon>Ascomycota</taxon>
        <taxon>Saccharomycotina</taxon>
        <taxon>Saccharomycetes</taxon>
        <taxon>Saccharomycetales</taxon>
        <taxon>Saccharomycetaceae</taxon>
        <taxon>Eremothecium</taxon>
    </lineage>
</organism>
<dbReference type="SUPFAM" id="SSF54211">
    <property type="entry name" value="Ribosomal protein S5 domain 2-like"/>
    <property type="match status" value="1"/>
</dbReference>
<dbReference type="HOGENOM" id="CLU_065411_0_0_1"/>
<dbReference type="GO" id="GO:0071035">
    <property type="term" value="P:nuclear polyadenylation-dependent rRNA catabolic process"/>
    <property type="evidence" value="ECO:0007669"/>
    <property type="project" value="EnsemblFungi"/>
</dbReference>
<dbReference type="AlphaFoldDB" id="G8JX55"/>
<proteinExistence type="inferred from homology"/>
<feature type="domain" description="Exoribonuclease phosphorolytic" evidence="10">
    <location>
        <begin position="43"/>
        <end position="179"/>
    </location>
</feature>
<evidence type="ECO:0000256" key="4">
    <source>
        <dbReference type="ARBA" id="ARBA00022490"/>
    </source>
</evidence>
<keyword evidence="6" id="KW-0271">Exosome</keyword>
<dbReference type="GO" id="GO:0000176">
    <property type="term" value="C:nuclear exosome (RNase complex)"/>
    <property type="evidence" value="ECO:0007669"/>
    <property type="project" value="EnsemblFungi"/>
</dbReference>
<sequence length="384" mass="42682">MSESVEFTPIVFPPRVLARISPELSLQRHLSLGVRPCLRAFEEFREVETSDGNLSRYSPKCNNTNSNNILGSNVLKSGSTIVITSITGGIVEDTLSSNELQEDDGFEPKESSMGTYDKSDFATVYPVVDIERGRVGLPTDEEMIISQMLHDDIRSSGIIPKKALEVICGIRTTDRDGKPAILYPDSDDMESADLIKILSYKQTRKWNYCLYAKIKVFSRDGPLYELCWNSLMYALQTVQLPRAFVDERATDLKIPVRTRGRTATIRETYDLLCDPDQSVQLSLNKSNIAYASRCGVIDVDPDVQLPEDDDQMELDRQNTILVADLQGEAEETSITSTISVITDADGSFKSVTLIGGTSNVSPEIIKSAFRLAKKRSQDLASKIL</sequence>
<keyword evidence="7" id="KW-0694">RNA-binding</keyword>
<dbReference type="GO" id="GO:0034473">
    <property type="term" value="P:U1 snRNA 3'-end processing"/>
    <property type="evidence" value="ECO:0007669"/>
    <property type="project" value="TreeGrafter"/>
</dbReference>
<evidence type="ECO:0000256" key="6">
    <source>
        <dbReference type="ARBA" id="ARBA00022835"/>
    </source>
</evidence>
<evidence type="ECO:0000256" key="9">
    <source>
        <dbReference type="ARBA" id="ARBA00030617"/>
    </source>
</evidence>
<accession>G8JX55</accession>
<dbReference type="Pfam" id="PF01138">
    <property type="entry name" value="RNase_PH"/>
    <property type="match status" value="1"/>
</dbReference>
<dbReference type="InParanoid" id="G8JX55"/>
<protein>
    <recommendedName>
        <fullName evidence="9">Ribosomal RNA-processing protein 43</fullName>
    </recommendedName>
</protein>
<dbReference type="GO" id="GO:0034475">
    <property type="term" value="P:U4 snRNA 3'-end processing"/>
    <property type="evidence" value="ECO:0007669"/>
    <property type="project" value="TreeGrafter"/>
</dbReference>
<dbReference type="GO" id="GO:0071038">
    <property type="term" value="P:TRAMP-dependent tRNA surveillance pathway"/>
    <property type="evidence" value="ECO:0007669"/>
    <property type="project" value="EnsemblFungi"/>
</dbReference>
<dbReference type="GO" id="GO:0000467">
    <property type="term" value="P:exonucleolytic trimming to generate mature 3'-end of 5.8S rRNA from tricistronic rRNA transcript (SSU-rRNA, 5.8S rRNA, LSU-rRNA)"/>
    <property type="evidence" value="ECO:0007669"/>
    <property type="project" value="EnsemblFungi"/>
</dbReference>
<dbReference type="GO" id="GO:0071042">
    <property type="term" value="P:nuclear polyadenylation-dependent mRNA catabolic process"/>
    <property type="evidence" value="ECO:0007669"/>
    <property type="project" value="EnsemblFungi"/>
</dbReference>
<dbReference type="FunCoup" id="G8JX55">
    <property type="interactions" value="249"/>
</dbReference>
<dbReference type="RefSeq" id="XP_003648246.1">
    <property type="nucleotide sequence ID" value="XM_003648198.1"/>
</dbReference>
<dbReference type="OrthoDB" id="45882at2759"/>
<evidence type="ECO:0000256" key="2">
    <source>
        <dbReference type="ARBA" id="ARBA00004604"/>
    </source>
</evidence>
<dbReference type="EMBL" id="CP002504">
    <property type="protein sequence ID" value="AET41429.1"/>
    <property type="molecule type" value="Genomic_DNA"/>
</dbReference>
<dbReference type="InterPro" id="IPR020568">
    <property type="entry name" value="Ribosomal_Su5_D2-typ_SF"/>
</dbReference>
<reference evidence="12" key="1">
    <citation type="journal article" date="2012" name="G3 (Bethesda)">
        <title>Pichia sorbitophila, an interspecies yeast hybrid reveals early steps of genome resolution following polyploidization.</title>
        <authorList>
            <person name="Leh Louis V."/>
            <person name="Despons L."/>
            <person name="Friedrich A."/>
            <person name="Martin T."/>
            <person name="Durrens P."/>
            <person name="Casaregola S."/>
            <person name="Neuveglise C."/>
            <person name="Fairhead C."/>
            <person name="Marck C."/>
            <person name="Cruz J.A."/>
            <person name="Straub M.L."/>
            <person name="Kugler V."/>
            <person name="Sacerdot C."/>
            <person name="Uzunov Z."/>
            <person name="Thierry A."/>
            <person name="Weiss S."/>
            <person name="Bleykasten C."/>
            <person name="De Montigny J."/>
            <person name="Jacques N."/>
            <person name="Jung P."/>
            <person name="Lemaire M."/>
            <person name="Mallet S."/>
            <person name="Morel G."/>
            <person name="Richard G.F."/>
            <person name="Sarkar A."/>
            <person name="Savel G."/>
            <person name="Schacherer J."/>
            <person name="Seret M.L."/>
            <person name="Talla E."/>
            <person name="Samson G."/>
            <person name="Jubin C."/>
            <person name="Poulain J."/>
            <person name="Vacherie B."/>
            <person name="Barbe V."/>
            <person name="Pelletier E."/>
            <person name="Sherman D.J."/>
            <person name="Westhof E."/>
            <person name="Weissenbach J."/>
            <person name="Baret P.V."/>
            <person name="Wincker P."/>
            <person name="Gaillardin C."/>
            <person name="Dujon B."/>
            <person name="Souciet J.L."/>
        </authorList>
    </citation>
    <scope>NUCLEOTIDE SEQUENCE [LARGE SCALE GENOMIC DNA]</scope>
    <source>
        <strain evidence="12">CBS 270.75 / DBVPG 7215 / KCTC 17166 / NRRL Y-17582</strain>
    </source>
</reference>
<evidence type="ECO:0000256" key="5">
    <source>
        <dbReference type="ARBA" id="ARBA00022552"/>
    </source>
</evidence>
<dbReference type="OMA" id="FDLCYLS"/>
<dbReference type="InterPro" id="IPR027408">
    <property type="entry name" value="PNPase/RNase_PH_dom_sf"/>
</dbReference>